<dbReference type="GO" id="GO:0006508">
    <property type="term" value="P:proteolysis"/>
    <property type="evidence" value="ECO:0007669"/>
    <property type="project" value="UniProtKB-KW"/>
</dbReference>
<dbReference type="OrthoDB" id="350578at2157"/>
<dbReference type="InterPro" id="IPR041489">
    <property type="entry name" value="PDZ_6"/>
</dbReference>
<evidence type="ECO:0000313" key="4">
    <source>
        <dbReference type="EMBL" id="AEA12270.1"/>
    </source>
</evidence>
<dbReference type="PANTHER" id="PTHR43343:SF3">
    <property type="entry name" value="PROTEASE DO-LIKE 8, CHLOROPLASTIC"/>
    <property type="match status" value="1"/>
</dbReference>
<keyword evidence="5" id="KW-1185">Reference proteome</keyword>
<dbReference type="HOGENOM" id="CLU_020120_2_2_2"/>
<dbReference type="Pfam" id="PF13365">
    <property type="entry name" value="Trypsin_2"/>
    <property type="match status" value="1"/>
</dbReference>
<dbReference type="Gene3D" id="2.30.42.10">
    <property type="match status" value="1"/>
</dbReference>
<evidence type="ECO:0000256" key="1">
    <source>
        <dbReference type="ARBA" id="ARBA00022670"/>
    </source>
</evidence>
<gene>
    <name evidence="4" type="ordered locus">TUZN_0782</name>
</gene>
<evidence type="ECO:0000313" key="5">
    <source>
        <dbReference type="Proteomes" id="UP000008138"/>
    </source>
</evidence>
<dbReference type="Proteomes" id="UP000008138">
    <property type="component" value="Chromosome"/>
</dbReference>
<dbReference type="InterPro" id="IPR036034">
    <property type="entry name" value="PDZ_sf"/>
</dbReference>
<evidence type="ECO:0000259" key="3">
    <source>
        <dbReference type="PROSITE" id="PS50106"/>
    </source>
</evidence>
<dbReference type="Pfam" id="PF17820">
    <property type="entry name" value="PDZ_6"/>
    <property type="match status" value="1"/>
</dbReference>
<dbReference type="AlphaFoldDB" id="F2L521"/>
<dbReference type="SUPFAM" id="SSF50156">
    <property type="entry name" value="PDZ domain-like"/>
    <property type="match status" value="1"/>
</dbReference>
<dbReference type="Gene3D" id="2.40.10.120">
    <property type="match status" value="1"/>
</dbReference>
<dbReference type="EMBL" id="CP002590">
    <property type="protein sequence ID" value="AEA12270.1"/>
    <property type="molecule type" value="Genomic_DNA"/>
</dbReference>
<dbReference type="InterPro" id="IPR009003">
    <property type="entry name" value="Peptidase_S1_PA"/>
</dbReference>
<dbReference type="PANTHER" id="PTHR43343">
    <property type="entry name" value="PEPTIDASE S12"/>
    <property type="match status" value="1"/>
</dbReference>
<reference evidence="4 5" key="1">
    <citation type="journal article" date="2011" name="J. Bacteriol.">
        <title>Complete genome sequence of the thermoacidophilic crenarchaeon Thermoproteus uzoniensis 768-20.</title>
        <authorList>
            <person name="Mardanov A.V."/>
            <person name="Gumerov V.M."/>
            <person name="Beletsky A.V."/>
            <person name="Prokofeva M.I."/>
            <person name="Bonch-Osmolovskaya E.A."/>
            <person name="Ravin N.V."/>
            <person name="Skryabin K.G."/>
        </authorList>
    </citation>
    <scope>NUCLEOTIDE SEQUENCE [LARGE SCALE GENOMIC DNA]</scope>
    <source>
        <strain evidence="4 5">768-20</strain>
    </source>
</reference>
<dbReference type="InterPro" id="IPR001940">
    <property type="entry name" value="Peptidase_S1C"/>
</dbReference>
<dbReference type="PRINTS" id="PR00834">
    <property type="entry name" value="PROTEASES2C"/>
</dbReference>
<name>F2L521_THEU7</name>
<dbReference type="KEGG" id="tuz:TUZN_0782"/>
<keyword evidence="2" id="KW-0378">Hydrolase</keyword>
<accession>F2L521</accession>
<organism evidence="4 5">
    <name type="scientific">Thermoproteus uzoniensis (strain 768-20)</name>
    <dbReference type="NCBI Taxonomy" id="999630"/>
    <lineage>
        <taxon>Archaea</taxon>
        <taxon>Thermoproteota</taxon>
        <taxon>Thermoprotei</taxon>
        <taxon>Thermoproteales</taxon>
        <taxon>Thermoproteaceae</taxon>
        <taxon>Thermoproteus</taxon>
    </lineage>
</organism>
<feature type="domain" description="PDZ" evidence="3">
    <location>
        <begin position="192"/>
        <end position="263"/>
    </location>
</feature>
<dbReference type="STRING" id="999630.TUZN_0782"/>
<evidence type="ECO:0000256" key="2">
    <source>
        <dbReference type="ARBA" id="ARBA00022801"/>
    </source>
</evidence>
<dbReference type="eggNOG" id="arCOG02833">
    <property type="taxonomic scope" value="Archaea"/>
</dbReference>
<dbReference type="GeneID" id="10360319"/>
<proteinExistence type="predicted"/>
<reference key="2">
    <citation type="submission" date="2011-03" db="EMBL/GenBank/DDBJ databases">
        <title>Complete genome sequence of the thermoacidophilic crenarchaeon Thermoproteus uzoniensis 768-20.</title>
        <authorList>
            <person name="Mardanov A.V."/>
            <person name="Gumerov V.M."/>
            <person name="Beletsky A.V."/>
            <person name="Prokofeva M.I."/>
            <person name="Bonch-Osmolovskaya E.A."/>
            <person name="Ravin N.V."/>
            <person name="Skryabin K.G."/>
        </authorList>
    </citation>
    <scope>NUCLEOTIDE SEQUENCE</scope>
    <source>
        <strain>768-20</strain>
    </source>
</reference>
<protein>
    <submittedName>
        <fullName evidence="4">Serine protease</fullName>
    </submittedName>
</protein>
<dbReference type="SUPFAM" id="SSF50494">
    <property type="entry name" value="Trypsin-like serine proteases"/>
    <property type="match status" value="1"/>
</dbReference>
<keyword evidence="1 4" id="KW-0645">Protease</keyword>
<dbReference type="PROSITE" id="PS50106">
    <property type="entry name" value="PDZ"/>
    <property type="match status" value="1"/>
</dbReference>
<dbReference type="InterPro" id="IPR001478">
    <property type="entry name" value="PDZ"/>
</dbReference>
<sequence>MDFSSLVEKASRSVVGVVTKVSDVWGLEEGRSFGTAFSAGGGLFLTAFHVVAGADSVLLVTPEGEIAEARPIAGDPNDDLALLASDLSVPAIPLGSALRLKVGEPVLALGYPLAMLDRPTATFGIVSAVGRSLSVGDRVFEFLIQTDAAINPGNSGGPLINSDGEAVGVNSSIIAGAQGIGFAVPIDLAKVMIDIVKRYGRYVRPALGVYVAAVNKAMAAVYRLPTDKGLLVAAVQPGSYADEVGLRRGDIIIAVDGKPVENVFQLRLAVSEAFAEGRTPRLRIIRGGKRLDL</sequence>
<dbReference type="InterPro" id="IPR051201">
    <property type="entry name" value="Chloro_Bact_Ser_Proteases"/>
</dbReference>
<dbReference type="GO" id="GO:0004252">
    <property type="term" value="F:serine-type endopeptidase activity"/>
    <property type="evidence" value="ECO:0007669"/>
    <property type="project" value="InterPro"/>
</dbReference>
<dbReference type="SMART" id="SM00228">
    <property type="entry name" value="PDZ"/>
    <property type="match status" value="1"/>
</dbReference>
<dbReference type="RefSeq" id="WP_013679606.1">
    <property type="nucleotide sequence ID" value="NC_015315.1"/>
</dbReference>